<organism evidence="2 3">
    <name type="scientific">Pleurodeles waltl</name>
    <name type="common">Iberian ribbed newt</name>
    <dbReference type="NCBI Taxonomy" id="8319"/>
    <lineage>
        <taxon>Eukaryota</taxon>
        <taxon>Metazoa</taxon>
        <taxon>Chordata</taxon>
        <taxon>Craniata</taxon>
        <taxon>Vertebrata</taxon>
        <taxon>Euteleostomi</taxon>
        <taxon>Amphibia</taxon>
        <taxon>Batrachia</taxon>
        <taxon>Caudata</taxon>
        <taxon>Salamandroidea</taxon>
        <taxon>Salamandridae</taxon>
        <taxon>Pleurodelinae</taxon>
        <taxon>Pleurodeles</taxon>
    </lineage>
</organism>
<reference evidence="2" key="1">
    <citation type="journal article" date="2022" name="bioRxiv">
        <title>Sequencing and chromosome-scale assembly of the giantPleurodeles waltlgenome.</title>
        <authorList>
            <person name="Brown T."/>
            <person name="Elewa A."/>
            <person name="Iarovenko S."/>
            <person name="Subramanian E."/>
            <person name="Araus A.J."/>
            <person name="Petzold A."/>
            <person name="Susuki M."/>
            <person name="Suzuki K.-i.T."/>
            <person name="Hayashi T."/>
            <person name="Toyoda A."/>
            <person name="Oliveira C."/>
            <person name="Osipova E."/>
            <person name="Leigh N.D."/>
            <person name="Simon A."/>
            <person name="Yun M.H."/>
        </authorList>
    </citation>
    <scope>NUCLEOTIDE SEQUENCE</scope>
    <source>
        <strain evidence="2">20211129_DDA</strain>
        <tissue evidence="2">Liver</tissue>
    </source>
</reference>
<dbReference type="EMBL" id="JANPWB010000012">
    <property type="protein sequence ID" value="KAJ1114083.1"/>
    <property type="molecule type" value="Genomic_DNA"/>
</dbReference>
<dbReference type="Proteomes" id="UP001066276">
    <property type="component" value="Chromosome 8"/>
</dbReference>
<comment type="caution">
    <text evidence="2">The sequence shown here is derived from an EMBL/GenBank/DDBJ whole genome shotgun (WGS) entry which is preliminary data.</text>
</comment>
<name>A0AAV7NDA2_PLEWA</name>
<gene>
    <name evidence="2" type="ORF">NDU88_002322</name>
</gene>
<feature type="region of interest" description="Disordered" evidence="1">
    <location>
        <begin position="68"/>
        <end position="90"/>
    </location>
</feature>
<proteinExistence type="predicted"/>
<evidence type="ECO:0000313" key="2">
    <source>
        <dbReference type="EMBL" id="KAJ1114083.1"/>
    </source>
</evidence>
<protein>
    <submittedName>
        <fullName evidence="2">Uncharacterized protein</fullName>
    </submittedName>
</protein>
<sequence length="146" mass="15236">MRVSGPRAGTLQDPVVYALVGPLSTSGSTARELPAVTVNFLCPMLRVSSLSVMLRAQVLSALSCSCQARPRPSHVPLTLSPEPRRRSDAPVGSCPALTFAAGPGCSRSSGWAPLCPSVRQRSSSARLGLSPSLRSLCVTVPHTSAR</sequence>
<evidence type="ECO:0000256" key="1">
    <source>
        <dbReference type="SAM" id="MobiDB-lite"/>
    </source>
</evidence>
<keyword evidence="3" id="KW-1185">Reference proteome</keyword>
<dbReference type="AlphaFoldDB" id="A0AAV7NDA2"/>
<accession>A0AAV7NDA2</accession>
<evidence type="ECO:0000313" key="3">
    <source>
        <dbReference type="Proteomes" id="UP001066276"/>
    </source>
</evidence>